<proteinExistence type="predicted"/>
<organism evidence="1 2">
    <name type="scientific">Nocardia brasiliensis (strain ATCC 700358 / HUJEG-1)</name>
    <dbReference type="NCBI Taxonomy" id="1133849"/>
    <lineage>
        <taxon>Bacteria</taxon>
        <taxon>Bacillati</taxon>
        <taxon>Actinomycetota</taxon>
        <taxon>Actinomycetes</taxon>
        <taxon>Mycobacteriales</taxon>
        <taxon>Nocardiaceae</taxon>
        <taxon>Nocardia</taxon>
    </lineage>
</organism>
<dbReference type="HOGENOM" id="CLU_2570377_0_0_11"/>
<dbReference type="Proteomes" id="UP000006304">
    <property type="component" value="Chromosome"/>
</dbReference>
<protein>
    <submittedName>
        <fullName evidence="1">Uncharacterized protein</fullName>
    </submittedName>
</protein>
<dbReference type="EMBL" id="CP003876">
    <property type="protein sequence ID" value="AFU05654.1"/>
    <property type="molecule type" value="Genomic_DNA"/>
</dbReference>
<evidence type="ECO:0000313" key="1">
    <source>
        <dbReference type="EMBL" id="AFU05654.1"/>
    </source>
</evidence>
<name>K0F7F4_NOCB7</name>
<keyword evidence="2" id="KW-1185">Reference proteome</keyword>
<dbReference type="KEGG" id="nbr:O3I_038535"/>
<reference evidence="1 2" key="1">
    <citation type="journal article" date="2012" name="J. Bacteriol.">
        <title>Complete genome sequence of Nocardia brasiliensis HUJEG-1.</title>
        <authorList>
            <person name="Vera-Cabrera L."/>
            <person name="Ortiz-Lopez R."/>
            <person name="Elizondo-Gonzalez R."/>
            <person name="Perez-Maya A.A."/>
            <person name="Ocampo-Candiani J."/>
        </authorList>
    </citation>
    <scope>NUCLEOTIDE SEQUENCE [LARGE SCALE GENOMIC DNA]</scope>
    <source>
        <strain evidence="2">ATCC 700358</strain>
    </source>
</reference>
<evidence type="ECO:0000313" key="2">
    <source>
        <dbReference type="Proteomes" id="UP000006304"/>
    </source>
</evidence>
<accession>K0F7F4</accession>
<gene>
    <name evidence="1" type="ORF">O3I_038535</name>
</gene>
<sequence>MSAESPPRVVALGDHLRAVRAGLRRDLAVAAAALTVLRRLLAEPDRYRLAIEFDRIAKDLESHLRYEGEASKATDPATLRD</sequence>
<dbReference type="RefSeq" id="WP_014988502.1">
    <property type="nucleotide sequence ID" value="NC_018681.1"/>
</dbReference>
<dbReference type="AlphaFoldDB" id="K0F7F4"/>